<protein>
    <submittedName>
        <fullName evidence="2">Uncharacterized protein</fullName>
    </submittedName>
</protein>
<name>A0AAD7CTK0_MYCRO</name>
<dbReference type="AlphaFoldDB" id="A0AAD7CTK0"/>
<feature type="region of interest" description="Disordered" evidence="1">
    <location>
        <begin position="20"/>
        <end position="56"/>
    </location>
</feature>
<accession>A0AAD7CTK0</accession>
<gene>
    <name evidence="2" type="ORF">B0H17DRAFT_1145398</name>
</gene>
<dbReference type="Proteomes" id="UP001221757">
    <property type="component" value="Unassembled WGS sequence"/>
</dbReference>
<evidence type="ECO:0000313" key="2">
    <source>
        <dbReference type="EMBL" id="KAJ7658983.1"/>
    </source>
</evidence>
<sequence>MQKGDDAGGDVMAMAMATVTMTTPTQNRHRRGPGTTWPRGTSTATHKSLSPLPSDSPDLFSSREAAEQAVNQAGSGFVKVKILMKLAQLKKGGGIRSRFQEPEAQPGEAGEVEVEAREDGKARGVHVHIASLLISNILFTNSPQKEENKLGHYRKGRVVGLNCGGVAPHHPMQANV</sequence>
<proteinExistence type="predicted"/>
<organism evidence="2 3">
    <name type="scientific">Mycena rosella</name>
    <name type="common">Pink bonnet</name>
    <name type="synonym">Agaricus rosellus</name>
    <dbReference type="NCBI Taxonomy" id="1033263"/>
    <lineage>
        <taxon>Eukaryota</taxon>
        <taxon>Fungi</taxon>
        <taxon>Dikarya</taxon>
        <taxon>Basidiomycota</taxon>
        <taxon>Agaricomycotina</taxon>
        <taxon>Agaricomycetes</taxon>
        <taxon>Agaricomycetidae</taxon>
        <taxon>Agaricales</taxon>
        <taxon>Marasmiineae</taxon>
        <taxon>Mycenaceae</taxon>
        <taxon>Mycena</taxon>
    </lineage>
</organism>
<feature type="compositionally biased region" description="Polar residues" evidence="1">
    <location>
        <begin position="38"/>
        <end position="47"/>
    </location>
</feature>
<evidence type="ECO:0000313" key="3">
    <source>
        <dbReference type="Proteomes" id="UP001221757"/>
    </source>
</evidence>
<reference evidence="2" key="1">
    <citation type="submission" date="2023-03" db="EMBL/GenBank/DDBJ databases">
        <title>Massive genome expansion in bonnet fungi (Mycena s.s.) driven by repeated elements and novel gene families across ecological guilds.</title>
        <authorList>
            <consortium name="Lawrence Berkeley National Laboratory"/>
            <person name="Harder C.B."/>
            <person name="Miyauchi S."/>
            <person name="Viragh M."/>
            <person name="Kuo A."/>
            <person name="Thoen E."/>
            <person name="Andreopoulos B."/>
            <person name="Lu D."/>
            <person name="Skrede I."/>
            <person name="Drula E."/>
            <person name="Henrissat B."/>
            <person name="Morin E."/>
            <person name="Kohler A."/>
            <person name="Barry K."/>
            <person name="LaButti K."/>
            <person name="Morin E."/>
            <person name="Salamov A."/>
            <person name="Lipzen A."/>
            <person name="Mereny Z."/>
            <person name="Hegedus B."/>
            <person name="Baldrian P."/>
            <person name="Stursova M."/>
            <person name="Weitz H."/>
            <person name="Taylor A."/>
            <person name="Grigoriev I.V."/>
            <person name="Nagy L.G."/>
            <person name="Martin F."/>
            <person name="Kauserud H."/>
        </authorList>
    </citation>
    <scope>NUCLEOTIDE SEQUENCE</scope>
    <source>
        <strain evidence="2">CBHHK067</strain>
    </source>
</reference>
<evidence type="ECO:0000256" key="1">
    <source>
        <dbReference type="SAM" id="MobiDB-lite"/>
    </source>
</evidence>
<dbReference type="EMBL" id="JARKIE010000273">
    <property type="protein sequence ID" value="KAJ7658983.1"/>
    <property type="molecule type" value="Genomic_DNA"/>
</dbReference>
<comment type="caution">
    <text evidence="2">The sequence shown here is derived from an EMBL/GenBank/DDBJ whole genome shotgun (WGS) entry which is preliminary data.</text>
</comment>
<keyword evidence="3" id="KW-1185">Reference proteome</keyword>